<evidence type="ECO:0000256" key="2">
    <source>
        <dbReference type="ARBA" id="ARBA00009150"/>
    </source>
</evidence>
<dbReference type="PANTHER" id="PTHR12965">
    <property type="entry name" value="VACUOLAR PROTEIN SORTING 54"/>
    <property type="match status" value="1"/>
</dbReference>
<keyword evidence="5" id="KW-0597">Phosphoprotein</keyword>
<dbReference type="Gene3D" id="6.10.250.860">
    <property type="match status" value="1"/>
</dbReference>
<gene>
    <name evidence="13" type="primary">vps54</name>
</gene>
<evidence type="ECO:0000256" key="9">
    <source>
        <dbReference type="ARBA" id="ARBA00058043"/>
    </source>
</evidence>
<dbReference type="GO" id="GO:0006896">
    <property type="term" value="P:Golgi to vacuole transport"/>
    <property type="evidence" value="ECO:0007669"/>
    <property type="project" value="TreeGrafter"/>
</dbReference>
<evidence type="ECO:0000256" key="7">
    <source>
        <dbReference type="ARBA" id="ARBA00023034"/>
    </source>
</evidence>
<feature type="domain" description="Vacuolar protein sorting-associated protein 54 C-terminal" evidence="12">
    <location>
        <begin position="734"/>
        <end position="863"/>
    </location>
</feature>
<dbReference type="AlphaFoldDB" id="A0A8D0CU05"/>
<evidence type="ECO:0000256" key="11">
    <source>
        <dbReference type="SAM" id="MobiDB-lite"/>
    </source>
</evidence>
<keyword evidence="14" id="KW-1185">Reference proteome</keyword>
<protein>
    <recommendedName>
        <fullName evidence="3">Vacuolar protein sorting-associated protein 54</fullName>
    </recommendedName>
</protein>
<dbReference type="GO" id="GO:0000938">
    <property type="term" value="C:GARP complex"/>
    <property type="evidence" value="ECO:0007669"/>
    <property type="project" value="InterPro"/>
</dbReference>
<sequence>MASGHGSSPLPRGGRDGIYHKERDPPPPRCRTICSLPDVCPKEPTGEGRGLCDGPSVVAEHDRWTVYSSKVNLPAALNDPRLAKRESDFFTKTWGLDFAETEVMPSFYLPNITREHFGPYLQEMAQRERIHERCKTICPNKDDVDAVSSITTNHDKSRAELEQVPKIFMKPDFALEDPATFNAVLPWSHFNSAGGKSSRDVASSKLLQEKLSHYLDVVEVSIARQISLRSEAFFHAMSSQHELQDRLEETQRAVAVLRGRTAAIDRVMCQGPLRAVRTALTRNNCVKLHNKLKLMAAVHQTQPTVQLLLSTSEFVGALELISTTKEVLQQELQGIHSFRHLGSQLCELEKLIDKMMVEDFSMYARSDLNRSLKDEPLVLEKERLESLVFGLLRQRKLDFLDIYSEEMILAAKAIVSQCVAENVLLIEDIDTEVVTKLADQMRLMTFPQWFELLKTVFESFLLFLQKIKATLSVIKNVVLEVLASNQRNRLLEEAGSAPPVQEAPDGLSLLQGEAELAYLTHEGLFISDALNEASRIQQSRAEADGSESASGATESFVSREQSFIRTQGCPWGGCACASGDNMMPSDLELNRVINNIQELLHTASDVSHDRCVKVLTARAKDGSLERLSSAEFVCLSRAVEGFVRDTEELCGRRSVSLRGALQSQANRFVHRFHEERKTKLSLLLDNERWKQAEVPSEFQDLVNSIADGRITLPERKIPGPEDRKPTEFLLVNGQKYAVIGTVLLLIRIFLEYCQCVNDIPSIATDMLTRLSDLLKHFNSRSCQLVLGAGALQVVGLKTITTKNLALASRCLQLVVHYIPIIRAHFETKLQPKQFSVLRHFDHITKDYNDHIAEISAKLVAIMDSLFEKVLSKYEVKAPMPSACFRNVCKQMAKMHEAISELLPEEQTQMLFLRINASFKLHLKRQLARLGVVNDGGPQNGLVVVDVAFYTENVQALKSLDQLDLNMVEIWEQKR</sequence>
<feature type="compositionally biased region" description="Basic and acidic residues" evidence="11">
    <location>
        <begin position="13"/>
        <end position="25"/>
    </location>
</feature>
<feature type="region of interest" description="Disordered" evidence="11">
    <location>
        <begin position="1"/>
        <end position="25"/>
    </location>
</feature>
<proteinExistence type="inferred from homology"/>
<evidence type="ECO:0000256" key="5">
    <source>
        <dbReference type="ARBA" id="ARBA00022553"/>
    </source>
</evidence>
<dbReference type="GeneTree" id="ENSGT00390000000583"/>
<dbReference type="PANTHER" id="PTHR12965:SF0">
    <property type="entry name" value="VACUOLAR PROTEIN SORTING-ASSOCIATED PROTEIN 54"/>
    <property type="match status" value="1"/>
</dbReference>
<keyword evidence="6" id="KW-0653">Protein transport</keyword>
<dbReference type="GO" id="GO:0019905">
    <property type="term" value="F:syntaxin binding"/>
    <property type="evidence" value="ECO:0007669"/>
    <property type="project" value="TreeGrafter"/>
</dbReference>
<dbReference type="Proteomes" id="UP000694568">
    <property type="component" value="Unplaced"/>
</dbReference>
<dbReference type="InterPro" id="IPR039745">
    <property type="entry name" value="Vps54"/>
</dbReference>
<dbReference type="Gene3D" id="1.20.1280.130">
    <property type="match status" value="1"/>
</dbReference>
<dbReference type="GO" id="GO:0005829">
    <property type="term" value="C:cytosol"/>
    <property type="evidence" value="ECO:0007669"/>
    <property type="project" value="GOC"/>
</dbReference>
<evidence type="ECO:0000259" key="12">
    <source>
        <dbReference type="Pfam" id="PF07928"/>
    </source>
</evidence>
<evidence type="ECO:0000256" key="10">
    <source>
        <dbReference type="ARBA" id="ARBA00063265"/>
    </source>
</evidence>
<reference evidence="13" key="2">
    <citation type="submission" date="2025-09" db="UniProtKB">
        <authorList>
            <consortium name="Ensembl"/>
        </authorList>
    </citation>
    <scope>IDENTIFICATION</scope>
</reference>
<comment type="subunit">
    <text evidence="10">Component of the Golgi-associated retrograde protein (GARP) complex, also called VFT (VPS fifty-three) complex, composed of VPS51, VPS52, VPS53 and VPS54. EIPR1 interacts with GARP complex and mediates its recruitment to the trans-Golgi network. Interacts with VPS51 in an EIPR1-independent manner.</text>
</comment>
<comment type="subcellular location">
    <subcellularLocation>
        <location evidence="1">Golgi apparatus</location>
        <location evidence="1">trans-Golgi network</location>
    </subcellularLocation>
</comment>
<dbReference type="Pfam" id="PF07928">
    <property type="entry name" value="Vps54"/>
    <property type="match status" value="1"/>
</dbReference>
<evidence type="ECO:0000313" key="14">
    <source>
        <dbReference type="Proteomes" id="UP000694568"/>
    </source>
</evidence>
<accession>A0A8D0CU05</accession>
<keyword evidence="7" id="KW-0333">Golgi apparatus</keyword>
<evidence type="ECO:0000256" key="6">
    <source>
        <dbReference type="ARBA" id="ARBA00022927"/>
    </source>
</evidence>
<dbReference type="InterPro" id="IPR012501">
    <property type="entry name" value="Vps54_C"/>
</dbReference>
<evidence type="ECO:0000313" key="13">
    <source>
        <dbReference type="Ensembl" id="ENSSLUP00000015476.1"/>
    </source>
</evidence>
<comment type="function">
    <text evidence="9">Acts as a component of the GARP complex that is involved in retrograde transport from early and late endosomes to the trans-Golgi network (TGN). The GARP complex is required for the maintenance of the cycling of mannose 6-phosphate receptors between the TGN and endosomes, this cycling is necessary for proper lysosomal sorting of acid hydrolases such as CTSD. Within the GARP complex, required to tether the complex to the TGN. Not involved in endocytic recycling.</text>
</comment>
<evidence type="ECO:0000256" key="3">
    <source>
        <dbReference type="ARBA" id="ARBA00017665"/>
    </source>
</evidence>
<evidence type="ECO:0000256" key="8">
    <source>
        <dbReference type="ARBA" id="ARBA00023054"/>
    </source>
</evidence>
<evidence type="ECO:0000256" key="1">
    <source>
        <dbReference type="ARBA" id="ARBA00004601"/>
    </source>
</evidence>
<name>A0A8D0CU05_SANLU</name>
<dbReference type="Ensembl" id="ENSSLUT00000015972.1">
    <property type="protein sequence ID" value="ENSSLUP00000015476.1"/>
    <property type="gene ID" value="ENSSLUG00000006325.1"/>
</dbReference>
<dbReference type="GO" id="GO:0015031">
    <property type="term" value="P:protein transport"/>
    <property type="evidence" value="ECO:0007669"/>
    <property type="project" value="UniProtKB-KW"/>
</dbReference>
<keyword evidence="8" id="KW-0175">Coiled coil</keyword>
<evidence type="ECO:0000256" key="4">
    <source>
        <dbReference type="ARBA" id="ARBA00022448"/>
    </source>
</evidence>
<keyword evidence="4" id="KW-0813">Transport</keyword>
<dbReference type="GO" id="GO:0042147">
    <property type="term" value="P:retrograde transport, endosome to Golgi"/>
    <property type="evidence" value="ECO:0007669"/>
    <property type="project" value="InterPro"/>
</dbReference>
<reference evidence="13" key="1">
    <citation type="submission" date="2025-08" db="UniProtKB">
        <authorList>
            <consortium name="Ensembl"/>
        </authorList>
    </citation>
    <scope>IDENTIFICATION</scope>
</reference>
<comment type="similarity">
    <text evidence="2">Belongs to the VPS54 family.</text>
</comment>
<organism evidence="13 14">
    <name type="scientific">Sander lucioperca</name>
    <name type="common">Pike-perch</name>
    <name type="synonym">Perca lucioperca</name>
    <dbReference type="NCBI Taxonomy" id="283035"/>
    <lineage>
        <taxon>Eukaryota</taxon>
        <taxon>Metazoa</taxon>
        <taxon>Chordata</taxon>
        <taxon>Craniata</taxon>
        <taxon>Vertebrata</taxon>
        <taxon>Euteleostomi</taxon>
        <taxon>Actinopterygii</taxon>
        <taxon>Neopterygii</taxon>
        <taxon>Teleostei</taxon>
        <taxon>Neoteleostei</taxon>
        <taxon>Acanthomorphata</taxon>
        <taxon>Eupercaria</taxon>
        <taxon>Perciformes</taxon>
        <taxon>Percoidei</taxon>
        <taxon>Percidae</taxon>
        <taxon>Luciopercinae</taxon>
        <taxon>Sander</taxon>
    </lineage>
</organism>
<dbReference type="FunFam" id="1.20.1280.130:FF:000001">
    <property type="entry name" value="Vacuolar protein sorting-associated protein 54"/>
    <property type="match status" value="1"/>
</dbReference>